<evidence type="ECO:0000313" key="7">
    <source>
        <dbReference type="Proteomes" id="UP000178449"/>
    </source>
</evidence>
<evidence type="ECO:0000259" key="5">
    <source>
        <dbReference type="Pfam" id="PF23357"/>
    </source>
</evidence>
<dbReference type="Proteomes" id="UP000178449">
    <property type="component" value="Unassembled WGS sequence"/>
</dbReference>
<keyword evidence="1" id="KW-0175">Coiled coil</keyword>
<dbReference type="InterPro" id="IPR055396">
    <property type="entry name" value="DUF7088"/>
</dbReference>
<evidence type="ECO:0000313" key="6">
    <source>
        <dbReference type="EMBL" id="OGG96987.1"/>
    </source>
</evidence>
<feature type="coiled-coil region" evidence="1">
    <location>
        <begin position="511"/>
        <end position="549"/>
    </location>
</feature>
<name>A0A1F6GFV2_9PROT</name>
<evidence type="ECO:0000256" key="2">
    <source>
        <dbReference type="SAM" id="MobiDB-lite"/>
    </source>
</evidence>
<keyword evidence="3" id="KW-1133">Transmembrane helix</keyword>
<dbReference type="STRING" id="1817772.A2527_02715"/>
<keyword evidence="3" id="KW-0812">Transmembrane</keyword>
<evidence type="ECO:0000256" key="1">
    <source>
        <dbReference type="SAM" id="Coils"/>
    </source>
</evidence>
<feature type="region of interest" description="Disordered" evidence="2">
    <location>
        <begin position="424"/>
        <end position="444"/>
    </location>
</feature>
<sequence>MIERITKNLWVAFFAVLVAVVAVNLLSPALALRFDATEEGLYTLSKGSKQIAQKLENPVTLKLYFSKSLSGVPLQVKHYGQAVEELLKEFVRLNPSQISLEIYDPKPDTDEEEWADKFGLSGADLPSGGRFFMGLAALSEGQEKVIPFFDPRREEFLEYDLSELLLGFTKPKRVKVGIISSLPIMGINPGPLQQMQGAQPQPAWAFVEELKKTSELVELHPEEPVPADVTRLIVMHPKHLSPRAEYEIDQFVLGGGELVLLVDPYARMDEQARAMAQFNRGGPQAGSDLPRLLQHWGIEYSANQILGDLEHPSQVNAGGGMAIPFALWHSLDPGSFTKELAATKGLEQMLLVEPGGFKVKKDSPLKYVTLIQSSQKGGMVDTMALQFTPPTQLNQQVADNPGQWQMAGIFTGEVTSAFLQIPEAPKPKEGEPAPAPRPHLEKSQKPTRILLITDVDFLHDNYSVQVIDFLGQRIVRPLNDNLVFFVNMMDFLSGSEELMSIRSRGRFSRPFTKFEELAAQASGEYRRAEQELNQKLRQVQQHLTELDHQKQGGQAGLSPEQLEKIKEFRAEEKKTKASLRKIRQLLRQDIENLQQTLTLANLLVVPLLLVFAGGLIYRRRFS</sequence>
<reference evidence="6 7" key="1">
    <citation type="journal article" date="2016" name="Nat. Commun.">
        <title>Thousands of microbial genomes shed light on interconnected biogeochemical processes in an aquifer system.</title>
        <authorList>
            <person name="Anantharaman K."/>
            <person name="Brown C.T."/>
            <person name="Hug L.A."/>
            <person name="Sharon I."/>
            <person name="Castelle C.J."/>
            <person name="Probst A.J."/>
            <person name="Thomas B.C."/>
            <person name="Singh A."/>
            <person name="Wilkins M.J."/>
            <person name="Karaoz U."/>
            <person name="Brodie E.L."/>
            <person name="Williams K.H."/>
            <person name="Hubbard S.S."/>
            <person name="Banfield J.F."/>
        </authorList>
    </citation>
    <scope>NUCLEOTIDE SEQUENCE [LARGE SCALE GENOMIC DNA]</scope>
</reference>
<comment type="caution">
    <text evidence="6">The sequence shown here is derived from an EMBL/GenBank/DDBJ whole genome shotgun (WGS) entry which is preliminary data.</text>
</comment>
<proteinExistence type="predicted"/>
<protein>
    <submittedName>
        <fullName evidence="6">Uncharacterized protein</fullName>
    </submittedName>
</protein>
<gene>
    <name evidence="6" type="ORF">A2527_02715</name>
</gene>
<keyword evidence="3" id="KW-0472">Membrane</keyword>
<dbReference type="Pfam" id="PF09822">
    <property type="entry name" value="ABC_transp_aux"/>
    <property type="match status" value="1"/>
</dbReference>
<feature type="transmembrane region" description="Helical" evidence="3">
    <location>
        <begin position="597"/>
        <end position="617"/>
    </location>
</feature>
<dbReference type="Pfam" id="PF23357">
    <property type="entry name" value="DUF7088"/>
    <property type="match status" value="1"/>
</dbReference>
<feature type="domain" description="DUF7088" evidence="5">
    <location>
        <begin position="38"/>
        <end position="128"/>
    </location>
</feature>
<feature type="domain" description="ABC-type uncharacterised transport system" evidence="4">
    <location>
        <begin position="174"/>
        <end position="488"/>
    </location>
</feature>
<accession>A0A1F6GFV2</accession>
<dbReference type="AlphaFoldDB" id="A0A1F6GFV2"/>
<feature type="coiled-coil region" evidence="1">
    <location>
        <begin position="576"/>
        <end position="603"/>
    </location>
</feature>
<organism evidence="6 7">
    <name type="scientific">Candidatus Lambdaproteobacteria bacterium RIFOXYD2_FULL_50_16</name>
    <dbReference type="NCBI Taxonomy" id="1817772"/>
    <lineage>
        <taxon>Bacteria</taxon>
        <taxon>Pseudomonadati</taxon>
        <taxon>Pseudomonadota</taxon>
        <taxon>Candidatus Lambdaproteobacteria</taxon>
    </lineage>
</organism>
<evidence type="ECO:0000256" key="3">
    <source>
        <dbReference type="SAM" id="Phobius"/>
    </source>
</evidence>
<dbReference type="EMBL" id="MFNE01000006">
    <property type="protein sequence ID" value="OGG96987.1"/>
    <property type="molecule type" value="Genomic_DNA"/>
</dbReference>
<dbReference type="InterPro" id="IPR019196">
    <property type="entry name" value="ABC_transp_unknown"/>
</dbReference>
<evidence type="ECO:0000259" key="4">
    <source>
        <dbReference type="Pfam" id="PF09822"/>
    </source>
</evidence>